<evidence type="ECO:0000313" key="1">
    <source>
        <dbReference type="EMBL" id="KAK3078457.1"/>
    </source>
</evidence>
<organism evidence="1 2">
    <name type="scientific">Coniosporium uncinatum</name>
    <dbReference type="NCBI Taxonomy" id="93489"/>
    <lineage>
        <taxon>Eukaryota</taxon>
        <taxon>Fungi</taxon>
        <taxon>Dikarya</taxon>
        <taxon>Ascomycota</taxon>
        <taxon>Pezizomycotina</taxon>
        <taxon>Dothideomycetes</taxon>
        <taxon>Dothideomycetes incertae sedis</taxon>
        <taxon>Coniosporium</taxon>
    </lineage>
</organism>
<dbReference type="Proteomes" id="UP001186974">
    <property type="component" value="Unassembled WGS sequence"/>
</dbReference>
<protein>
    <submittedName>
        <fullName evidence="1">Uncharacterized protein</fullName>
    </submittedName>
</protein>
<dbReference type="EMBL" id="JAWDJW010001878">
    <property type="protein sequence ID" value="KAK3078457.1"/>
    <property type="molecule type" value="Genomic_DNA"/>
</dbReference>
<evidence type="ECO:0000313" key="2">
    <source>
        <dbReference type="Proteomes" id="UP001186974"/>
    </source>
</evidence>
<keyword evidence="2" id="KW-1185">Reference proteome</keyword>
<name>A0ACC3DPA0_9PEZI</name>
<gene>
    <name evidence="1" type="ORF">LTS18_007461</name>
</gene>
<sequence>MRSFNFLIPALALVGSFVGIGFVAAAPAALAEAGGPHVVIVTVVTTVGVPAATEDLTLSKSPSTSSLSSVLTKSASATTTIPSNPNGWVWEWLRGGKNTSLDTPVSKIAASSTHTEVTKTTATTQGAKTTSNDSKKTSTIVEHPAPSVSADIYDPEWSGWANGCQDCDNTYIRRVMEHHNYHRRNHSVPEITWDNTLAQEAWILAQKCEFRHNTTSPFDGKQRGQNMLAATPSDHISEVVTNAWYNGEYEAVMNFLGGEPSDDPEQLDLWSHMTQVLWKEAKHVGCATFWCGDSGKSGLGVEYAPNVEPWLTFCNYDPPGNWPGQFYKNLSPGSGAPVIDWTWSL</sequence>
<proteinExistence type="predicted"/>
<comment type="caution">
    <text evidence="1">The sequence shown here is derived from an EMBL/GenBank/DDBJ whole genome shotgun (WGS) entry which is preliminary data.</text>
</comment>
<accession>A0ACC3DPA0</accession>
<reference evidence="1" key="1">
    <citation type="submission" date="2024-09" db="EMBL/GenBank/DDBJ databases">
        <title>Black Yeasts Isolated from many extreme environments.</title>
        <authorList>
            <person name="Coleine C."/>
            <person name="Stajich J.E."/>
            <person name="Selbmann L."/>
        </authorList>
    </citation>
    <scope>NUCLEOTIDE SEQUENCE</scope>
    <source>
        <strain evidence="1">CCFEE 5737</strain>
    </source>
</reference>